<dbReference type="SUPFAM" id="SSF55729">
    <property type="entry name" value="Acyl-CoA N-acyltransferases (Nat)"/>
    <property type="match status" value="1"/>
</dbReference>
<dbReference type="InterPro" id="IPR000182">
    <property type="entry name" value="GNAT_dom"/>
</dbReference>
<dbReference type="OrthoDB" id="5292888at2"/>
<dbReference type="InterPro" id="IPR016181">
    <property type="entry name" value="Acyl_CoA_acyltransferase"/>
</dbReference>
<organism evidence="4 5">
    <name type="scientific">Clostridium cylindrosporum DSM 605</name>
    <dbReference type="NCBI Taxonomy" id="1121307"/>
    <lineage>
        <taxon>Bacteria</taxon>
        <taxon>Bacillati</taxon>
        <taxon>Bacillota</taxon>
        <taxon>Clostridia</taxon>
        <taxon>Eubacteriales</taxon>
        <taxon>Clostridiaceae</taxon>
        <taxon>Clostridium</taxon>
    </lineage>
</organism>
<evidence type="ECO:0000259" key="3">
    <source>
        <dbReference type="PROSITE" id="PS51186"/>
    </source>
</evidence>
<name>A0A0J8D9C9_CLOCY</name>
<keyword evidence="2" id="KW-0012">Acyltransferase</keyword>
<feature type="domain" description="N-acetyltransferase" evidence="3">
    <location>
        <begin position="3"/>
        <end position="160"/>
    </location>
</feature>
<dbReference type="Proteomes" id="UP000036756">
    <property type="component" value="Unassembled WGS sequence"/>
</dbReference>
<evidence type="ECO:0000313" key="5">
    <source>
        <dbReference type="Proteomes" id="UP000036756"/>
    </source>
</evidence>
<accession>A0A0J8D9C9</accession>
<dbReference type="CDD" id="cd04301">
    <property type="entry name" value="NAT_SF"/>
    <property type="match status" value="1"/>
</dbReference>
<dbReference type="PATRIC" id="fig|1121307.3.peg.8"/>
<evidence type="ECO:0000256" key="1">
    <source>
        <dbReference type="ARBA" id="ARBA00022679"/>
    </source>
</evidence>
<dbReference type="Pfam" id="PF00583">
    <property type="entry name" value="Acetyltransf_1"/>
    <property type="match status" value="1"/>
</dbReference>
<keyword evidence="1 4" id="KW-0808">Transferase</keyword>
<proteinExistence type="predicted"/>
<dbReference type="PROSITE" id="PS51186">
    <property type="entry name" value="GNAT"/>
    <property type="match status" value="1"/>
</dbReference>
<dbReference type="AlphaFoldDB" id="A0A0J8D9C9"/>
<reference evidence="4 5" key="1">
    <citation type="submission" date="2015-06" db="EMBL/GenBank/DDBJ databases">
        <title>Draft genome sequence of the purine-degrading Clostridium cylindrosporum HC-1 (DSM 605).</title>
        <authorList>
            <person name="Poehlein A."/>
            <person name="Schiel-Bengelsdorf B."/>
            <person name="Bengelsdorf F."/>
            <person name="Daniel R."/>
            <person name="Duerre P."/>
        </authorList>
    </citation>
    <scope>NUCLEOTIDE SEQUENCE [LARGE SCALE GENOMIC DNA]</scope>
    <source>
        <strain evidence="4 5">DSM 605</strain>
    </source>
</reference>
<dbReference type="PANTHER" id="PTHR43420">
    <property type="entry name" value="ACETYLTRANSFERASE"/>
    <property type="match status" value="1"/>
</dbReference>
<dbReference type="RefSeq" id="WP_048569883.1">
    <property type="nucleotide sequence ID" value="NZ_LFVU01000007.1"/>
</dbReference>
<comment type="caution">
    <text evidence="4">The sequence shown here is derived from an EMBL/GenBank/DDBJ whole genome shotgun (WGS) entry which is preliminary data.</text>
</comment>
<evidence type="ECO:0000313" key="4">
    <source>
        <dbReference type="EMBL" id="KMT22462.1"/>
    </source>
</evidence>
<dbReference type="GO" id="GO:0016747">
    <property type="term" value="F:acyltransferase activity, transferring groups other than amino-acyl groups"/>
    <property type="evidence" value="ECO:0007669"/>
    <property type="project" value="InterPro"/>
</dbReference>
<gene>
    <name evidence="4" type="ORF">CLCY_10c00070</name>
</gene>
<dbReference type="STRING" id="1121307.CLCY_10c00070"/>
<dbReference type="InterPro" id="IPR050680">
    <property type="entry name" value="YpeA/RimI_acetyltransf"/>
</dbReference>
<dbReference type="Gene3D" id="3.40.630.30">
    <property type="match status" value="1"/>
</dbReference>
<sequence>MSLKIRQAVVEDAKVISNIHALSWKSAYKELVPQRYLDDLKNDFWVEAFENWIRSDDLKAKIIYENEKPIGCAIYGKSRDEKLLNWGEIVSIYLLPDYFHKGYGQKLLDNVLIDMKELGYKNIYLWVLEENDKARLFYEKNGFKCNDDKYYFEVMQKQLVNVRYVNSLKSLGNKNPVKRGT</sequence>
<evidence type="ECO:0000256" key="2">
    <source>
        <dbReference type="ARBA" id="ARBA00023315"/>
    </source>
</evidence>
<keyword evidence="5" id="KW-1185">Reference proteome</keyword>
<dbReference type="EMBL" id="LFVU01000007">
    <property type="protein sequence ID" value="KMT22462.1"/>
    <property type="molecule type" value="Genomic_DNA"/>
</dbReference>
<dbReference type="PANTHER" id="PTHR43420:SF12">
    <property type="entry name" value="N-ACETYLTRANSFERASE DOMAIN-CONTAINING PROTEIN"/>
    <property type="match status" value="1"/>
</dbReference>
<protein>
    <submittedName>
        <fullName evidence="4">Acetyltransferase, N-acetylglutamate synthase</fullName>
    </submittedName>
</protein>